<dbReference type="Proteomes" id="UP001458880">
    <property type="component" value="Unassembled WGS sequence"/>
</dbReference>
<name>A0AAW1LA52_POPJA</name>
<evidence type="ECO:0000256" key="2">
    <source>
        <dbReference type="SAM" id="Phobius"/>
    </source>
</evidence>
<protein>
    <submittedName>
        <fullName evidence="3">Uncharacterized protein</fullName>
    </submittedName>
</protein>
<keyword evidence="4" id="KW-1185">Reference proteome</keyword>
<feature type="transmembrane region" description="Helical" evidence="2">
    <location>
        <begin position="30"/>
        <end position="52"/>
    </location>
</feature>
<dbReference type="EMBL" id="JASPKY010000145">
    <property type="protein sequence ID" value="KAK9730566.1"/>
    <property type="molecule type" value="Genomic_DNA"/>
</dbReference>
<keyword evidence="2" id="KW-0472">Membrane</keyword>
<sequence>MRQLGWSTILFSKSLPKLFAPYVNEDLTTYPMFCSITATYPILLTAILLLMARPIKCEDPDKWVWDGDDADSRSRGGRYDVVETDDSNFVASQGASYGVGGSGFVNRPSRPGQNYYRPERPFGVYGSGHGRPIYTDQHGQGGSFGYGGRPTSVIREPFKSFDKCVCIERFNKGQCDVGKQYCCYGKGVGHSPNRPIHSAENGILIGPGGPYDRPVHNRPSGGTGVLVGPEGPTGIIGRPSGNGVLVGPDGPTGIIGRPTNNGILVGPGGPTGIVGRPGKQYSLKSWTRRSYRDSRPTR</sequence>
<comment type="caution">
    <text evidence="3">The sequence shown here is derived from an EMBL/GenBank/DDBJ whole genome shotgun (WGS) entry which is preliminary data.</text>
</comment>
<gene>
    <name evidence="3" type="ORF">QE152_g14408</name>
</gene>
<accession>A0AAW1LA52</accession>
<proteinExistence type="predicted"/>
<evidence type="ECO:0000313" key="3">
    <source>
        <dbReference type="EMBL" id="KAK9730566.1"/>
    </source>
</evidence>
<keyword evidence="2" id="KW-1133">Transmembrane helix</keyword>
<keyword evidence="2" id="KW-0812">Transmembrane</keyword>
<evidence type="ECO:0000256" key="1">
    <source>
        <dbReference type="SAM" id="MobiDB-lite"/>
    </source>
</evidence>
<dbReference type="AlphaFoldDB" id="A0AAW1LA52"/>
<reference evidence="3 4" key="1">
    <citation type="journal article" date="2024" name="BMC Genomics">
        <title>De novo assembly and annotation of Popillia japonica's genome with initial clues to its potential as an invasive pest.</title>
        <authorList>
            <person name="Cucini C."/>
            <person name="Boschi S."/>
            <person name="Funari R."/>
            <person name="Cardaioli E."/>
            <person name="Iannotti N."/>
            <person name="Marturano G."/>
            <person name="Paoli F."/>
            <person name="Bruttini M."/>
            <person name="Carapelli A."/>
            <person name="Frati F."/>
            <person name="Nardi F."/>
        </authorList>
    </citation>
    <scope>NUCLEOTIDE SEQUENCE [LARGE SCALE GENOMIC DNA]</scope>
    <source>
        <strain evidence="3">DMR45628</strain>
    </source>
</reference>
<evidence type="ECO:0000313" key="4">
    <source>
        <dbReference type="Proteomes" id="UP001458880"/>
    </source>
</evidence>
<organism evidence="3 4">
    <name type="scientific">Popillia japonica</name>
    <name type="common">Japanese beetle</name>
    <dbReference type="NCBI Taxonomy" id="7064"/>
    <lineage>
        <taxon>Eukaryota</taxon>
        <taxon>Metazoa</taxon>
        <taxon>Ecdysozoa</taxon>
        <taxon>Arthropoda</taxon>
        <taxon>Hexapoda</taxon>
        <taxon>Insecta</taxon>
        <taxon>Pterygota</taxon>
        <taxon>Neoptera</taxon>
        <taxon>Endopterygota</taxon>
        <taxon>Coleoptera</taxon>
        <taxon>Polyphaga</taxon>
        <taxon>Scarabaeiformia</taxon>
        <taxon>Scarabaeidae</taxon>
        <taxon>Rutelinae</taxon>
        <taxon>Popillia</taxon>
    </lineage>
</organism>
<feature type="region of interest" description="Disordered" evidence="1">
    <location>
        <begin position="267"/>
        <end position="298"/>
    </location>
</feature>